<keyword evidence="6" id="KW-0479">Metal-binding</keyword>
<evidence type="ECO:0000256" key="6">
    <source>
        <dbReference type="ARBA" id="ARBA00022723"/>
    </source>
</evidence>
<dbReference type="PANTHER" id="PTHR12589:SF7">
    <property type="entry name" value="6-PYRUVOYL TETRAHYDROBIOPTERIN SYNTHASE"/>
    <property type="match status" value="1"/>
</dbReference>
<dbReference type="SUPFAM" id="SSF55620">
    <property type="entry name" value="Tetrahydrobiopterin biosynthesis enzymes-like"/>
    <property type="match status" value="3"/>
</dbReference>
<evidence type="ECO:0000256" key="10">
    <source>
        <dbReference type="ARBA" id="ARBA00048807"/>
    </source>
</evidence>
<evidence type="ECO:0000256" key="9">
    <source>
        <dbReference type="ARBA" id="ARBA00031449"/>
    </source>
</evidence>
<dbReference type="InterPro" id="IPR007115">
    <property type="entry name" value="6-PTP_synth/QueD"/>
</dbReference>
<dbReference type="Pfam" id="PF01242">
    <property type="entry name" value="PTPS"/>
    <property type="match status" value="3"/>
</dbReference>
<dbReference type="InterPro" id="IPR038418">
    <property type="entry name" value="6-PTP_synth/QueD_sf"/>
</dbReference>
<dbReference type="GO" id="GO:0070497">
    <property type="term" value="F:6-carboxytetrahydropterin synthase activity"/>
    <property type="evidence" value="ECO:0007669"/>
    <property type="project" value="UniProtKB-EC"/>
</dbReference>
<name>A0A1X4G8H6_9CYAN</name>
<evidence type="ECO:0000313" key="12">
    <source>
        <dbReference type="Proteomes" id="UP000192997"/>
    </source>
</evidence>
<dbReference type="PANTHER" id="PTHR12589">
    <property type="entry name" value="PYRUVOYL TETRAHYDROBIOPTERIN SYNTHASE"/>
    <property type="match status" value="1"/>
</dbReference>
<comment type="pathway">
    <text evidence="2">Purine metabolism; 7-cyano-7-deazaguanine biosynthesis.</text>
</comment>
<reference evidence="12" key="1">
    <citation type="submission" date="2017-04" db="EMBL/GenBank/DDBJ databases">
        <authorList>
            <person name="Abreu V.A."/>
            <person name="Popin R.V."/>
            <person name="Rigonato J."/>
            <person name="Andreote A.P."/>
            <person name="Schaker P.C."/>
            <person name="Hoff-Risseti C."/>
            <person name="Alvarenga D.O."/>
            <person name="Varani A.M."/>
            <person name="Fiore M.F."/>
        </authorList>
    </citation>
    <scope>NUCLEOTIDE SEQUENCE [LARGE SCALE GENOMIC DNA]</scope>
    <source>
        <strain evidence="12">CENA303</strain>
    </source>
</reference>
<dbReference type="FunFam" id="3.30.479.10:FF:000003">
    <property type="entry name" value="6-pyruvoyl tetrahydrobiopterin synthase"/>
    <property type="match status" value="1"/>
</dbReference>
<gene>
    <name evidence="11" type="ORF">B7O87_06320</name>
</gene>
<keyword evidence="7" id="KW-0862">Zinc</keyword>
<evidence type="ECO:0000256" key="5">
    <source>
        <dbReference type="ARBA" id="ARBA00018141"/>
    </source>
</evidence>
<evidence type="ECO:0000313" key="11">
    <source>
        <dbReference type="EMBL" id="OSO92862.1"/>
    </source>
</evidence>
<evidence type="ECO:0000256" key="3">
    <source>
        <dbReference type="ARBA" id="ARBA00008900"/>
    </source>
</evidence>
<comment type="catalytic activity">
    <reaction evidence="10">
        <text>7,8-dihydroneopterin 3'-triphosphate + H2O = 6-carboxy-5,6,7,8-tetrahydropterin + triphosphate + acetaldehyde + 2 H(+)</text>
        <dbReference type="Rhea" id="RHEA:27966"/>
        <dbReference type="ChEBI" id="CHEBI:15343"/>
        <dbReference type="ChEBI" id="CHEBI:15377"/>
        <dbReference type="ChEBI" id="CHEBI:15378"/>
        <dbReference type="ChEBI" id="CHEBI:18036"/>
        <dbReference type="ChEBI" id="CHEBI:58462"/>
        <dbReference type="ChEBI" id="CHEBI:61032"/>
        <dbReference type="EC" id="4.1.2.50"/>
    </reaction>
</comment>
<dbReference type="AlphaFoldDB" id="A0A1X4G8H6"/>
<dbReference type="GO" id="GO:0046872">
    <property type="term" value="F:metal ion binding"/>
    <property type="evidence" value="ECO:0007669"/>
    <property type="project" value="UniProtKB-KW"/>
</dbReference>
<dbReference type="UniPathway" id="UPA00391"/>
<comment type="similarity">
    <text evidence="3">Belongs to the PTPS family. QueD subfamily.</text>
</comment>
<comment type="caution">
    <text evidence="11">The sequence shown here is derived from an EMBL/GenBank/DDBJ whole genome shotgun (WGS) entry which is preliminary data.</text>
</comment>
<accession>A0A1X4G8H6</accession>
<organism evidence="11 12">
    <name type="scientific">Cylindrospermopsis raciborskii CENA303</name>
    <dbReference type="NCBI Taxonomy" id="1170769"/>
    <lineage>
        <taxon>Bacteria</taxon>
        <taxon>Bacillati</taxon>
        <taxon>Cyanobacteriota</taxon>
        <taxon>Cyanophyceae</taxon>
        <taxon>Nostocales</taxon>
        <taxon>Aphanizomenonaceae</taxon>
        <taxon>Cylindrospermopsis</taxon>
    </lineage>
</organism>
<evidence type="ECO:0000256" key="8">
    <source>
        <dbReference type="ARBA" id="ARBA00023239"/>
    </source>
</evidence>
<dbReference type="EMBL" id="NBYN01000031">
    <property type="protein sequence ID" value="OSO92862.1"/>
    <property type="molecule type" value="Genomic_DNA"/>
</dbReference>
<proteinExistence type="inferred from homology"/>
<keyword evidence="8" id="KW-0456">Lyase</keyword>
<dbReference type="Proteomes" id="UP000192997">
    <property type="component" value="Unassembled WGS sequence"/>
</dbReference>
<evidence type="ECO:0000256" key="7">
    <source>
        <dbReference type="ARBA" id="ARBA00022833"/>
    </source>
</evidence>
<sequence length="422" mass="47965">MECIINRRAQFSASHRYWLPELGEAQNVGKFGLCAKFPGHGHNYVLFISMSGELDEYGMVLNLSDVKQVIKSEVTSELDFSYLNEVWEEFQATLPTTENIARVIWNRLTPHLPLVRVQLFQHPQLWTEYEGKGEKVSLTARSHFSAAHRLAPNLSAEKYGKCTRTHGHNYHLEVTVEGEMDGRTGMIVDLGCLHETVEREILELFDHSCINEDIPYFSTSHIVPTTENIARYMSDLLQFPISELGVKLSRVKLFESDHLWVEYEGKDSEIFFSVATGFSAAHRLADPTLSLEKNQTIYGKCSRINGHGHNYHLEVTVRGEIDSVTGMSVDLVGLNQIIQHYVIEPMDHSFLNQDLPYFTEVVPTAENIAVYISDVVRSPIEELGAKLHKVKLIESPNNSCEIYAKDIEESRVDRVDRELAVV</sequence>
<evidence type="ECO:0000256" key="1">
    <source>
        <dbReference type="ARBA" id="ARBA00001947"/>
    </source>
</evidence>
<comment type="cofactor">
    <cofactor evidence="1">
        <name>Zn(2+)</name>
        <dbReference type="ChEBI" id="CHEBI:29105"/>
    </cofactor>
</comment>
<evidence type="ECO:0000256" key="4">
    <source>
        <dbReference type="ARBA" id="ARBA00012982"/>
    </source>
</evidence>
<protein>
    <recommendedName>
        <fullName evidence="5">6-carboxy-5,6,7,8-tetrahydropterin synthase</fullName>
        <ecNumber evidence="4">4.1.2.50</ecNumber>
    </recommendedName>
    <alternativeName>
        <fullName evidence="9">Queuosine biosynthesis protein QueD</fullName>
    </alternativeName>
</protein>
<dbReference type="EC" id="4.1.2.50" evidence="4"/>
<evidence type="ECO:0000256" key="2">
    <source>
        <dbReference type="ARBA" id="ARBA00005061"/>
    </source>
</evidence>
<dbReference type="Gene3D" id="3.30.479.10">
    <property type="entry name" value="6-pyruvoyl tetrahydropterin synthase/QueD"/>
    <property type="match status" value="3"/>
</dbReference>